<comment type="similarity">
    <text evidence="1">Belongs to the short-chain dehydrogenases/reductases (SDR) family.</text>
</comment>
<dbReference type="PANTHER" id="PTHR42760:SF37">
    <property type="entry name" value="CLAVALDEHYDE DEHYDROGENASE"/>
    <property type="match status" value="1"/>
</dbReference>
<dbReference type="CDD" id="cd05233">
    <property type="entry name" value="SDR_c"/>
    <property type="match status" value="1"/>
</dbReference>
<sequence length="299" mass="32864">MPASTAMENYKAVDSFTTTRHSDTYPFISPQKADLSGKSVFVAGASKGIGRETALALAEAGCSKIGIGARSDLSSLAEEIAKRATNSSKTAPQVVSIHLDVTSEDSVQAAADKIGQEFGGVLDVLICNSGRLERWVPVAETTPVEWWRTYETNVKGAYLLNRFFIPLLLKSEIRTSILVSSYGAIGMTPGGSGYQSSKFTLCRLAEFIAMEYAEQELVCFALHPGAIKTELARGLPESHWEILVDEPALPAHTLVWLSKEHRMWLSGRFVSVSWDMKELESKKSQVVEGNLFKFRMVYE</sequence>
<evidence type="ECO:0000313" key="4">
    <source>
        <dbReference type="Proteomes" id="UP001305414"/>
    </source>
</evidence>
<reference evidence="3 4" key="1">
    <citation type="submission" date="2023-10" db="EMBL/GenBank/DDBJ databases">
        <title>Draft genome sequence of Xylaria bambusicola isolate GMP-LS, the root and basal stem rot pathogen of sugarcane in Indonesia.</title>
        <authorList>
            <person name="Selvaraj P."/>
            <person name="Muralishankar V."/>
            <person name="Muruganantham S."/>
            <person name="Sp S."/>
            <person name="Haryani S."/>
            <person name="Lau K.J.X."/>
            <person name="Naqvi N.I."/>
        </authorList>
    </citation>
    <scope>NUCLEOTIDE SEQUENCE [LARGE SCALE GENOMIC DNA]</scope>
    <source>
        <strain evidence="3">GMP-LS</strain>
    </source>
</reference>
<evidence type="ECO:0000256" key="2">
    <source>
        <dbReference type="ARBA" id="ARBA00023002"/>
    </source>
</evidence>
<accession>A0AAN7UL27</accession>
<evidence type="ECO:0000313" key="3">
    <source>
        <dbReference type="EMBL" id="KAK5627914.1"/>
    </source>
</evidence>
<dbReference type="EMBL" id="JAWHQM010000006">
    <property type="protein sequence ID" value="KAK5627914.1"/>
    <property type="molecule type" value="Genomic_DNA"/>
</dbReference>
<dbReference type="PRINTS" id="PR00081">
    <property type="entry name" value="GDHRDH"/>
</dbReference>
<dbReference type="SUPFAM" id="SSF51735">
    <property type="entry name" value="NAD(P)-binding Rossmann-fold domains"/>
    <property type="match status" value="1"/>
</dbReference>
<organism evidence="3 4">
    <name type="scientific">Xylaria bambusicola</name>
    <dbReference type="NCBI Taxonomy" id="326684"/>
    <lineage>
        <taxon>Eukaryota</taxon>
        <taxon>Fungi</taxon>
        <taxon>Dikarya</taxon>
        <taxon>Ascomycota</taxon>
        <taxon>Pezizomycotina</taxon>
        <taxon>Sordariomycetes</taxon>
        <taxon>Xylariomycetidae</taxon>
        <taxon>Xylariales</taxon>
        <taxon>Xylariaceae</taxon>
        <taxon>Xylaria</taxon>
    </lineage>
</organism>
<dbReference type="GO" id="GO:0016616">
    <property type="term" value="F:oxidoreductase activity, acting on the CH-OH group of donors, NAD or NADP as acceptor"/>
    <property type="evidence" value="ECO:0007669"/>
    <property type="project" value="TreeGrafter"/>
</dbReference>
<dbReference type="AlphaFoldDB" id="A0AAN7UL27"/>
<keyword evidence="4" id="KW-1185">Reference proteome</keyword>
<dbReference type="InterPro" id="IPR002347">
    <property type="entry name" value="SDR_fam"/>
</dbReference>
<comment type="caution">
    <text evidence="3">The sequence shown here is derived from an EMBL/GenBank/DDBJ whole genome shotgun (WGS) entry which is preliminary data.</text>
</comment>
<dbReference type="PANTHER" id="PTHR42760">
    <property type="entry name" value="SHORT-CHAIN DEHYDROGENASES/REDUCTASES FAMILY MEMBER"/>
    <property type="match status" value="1"/>
</dbReference>
<gene>
    <name evidence="3" type="ORF">RRF57_003629</name>
</gene>
<dbReference type="Proteomes" id="UP001305414">
    <property type="component" value="Unassembled WGS sequence"/>
</dbReference>
<proteinExistence type="inferred from homology"/>
<evidence type="ECO:0000256" key="1">
    <source>
        <dbReference type="ARBA" id="ARBA00006484"/>
    </source>
</evidence>
<protein>
    <submittedName>
        <fullName evidence="3">Uncharacterized protein</fullName>
    </submittedName>
</protein>
<dbReference type="InterPro" id="IPR036291">
    <property type="entry name" value="NAD(P)-bd_dom_sf"/>
</dbReference>
<dbReference type="Gene3D" id="3.40.50.720">
    <property type="entry name" value="NAD(P)-binding Rossmann-like Domain"/>
    <property type="match status" value="1"/>
</dbReference>
<name>A0AAN7UL27_9PEZI</name>
<dbReference type="Pfam" id="PF00106">
    <property type="entry name" value="adh_short"/>
    <property type="match status" value="1"/>
</dbReference>
<keyword evidence="2" id="KW-0560">Oxidoreductase</keyword>